<feature type="active site" description="Proton acceptor; for processing activity" evidence="8">
    <location>
        <position position="83"/>
    </location>
</feature>
<keyword evidence="7 8" id="KW-0670">Pyruvate</keyword>
<dbReference type="InterPro" id="IPR016067">
    <property type="entry name" value="S-AdoMet_deCO2ase_core"/>
</dbReference>
<accession>A0A7J3SNP1</accession>
<keyword evidence="1 8" id="KW-0210">Decarboxylase</keyword>
<dbReference type="NCBIfam" id="TIGR03330">
    <property type="entry name" value="SAM_DCase_Bsu"/>
    <property type="match status" value="1"/>
</dbReference>
<feature type="site" description="Cleavage (non-hydrolytic); by autolysis" evidence="8">
    <location>
        <begin position="77"/>
        <end position="78"/>
    </location>
</feature>
<dbReference type="PANTHER" id="PTHR33866">
    <property type="entry name" value="S-ADENOSYLMETHIONINE DECARBOXYLASE PROENZYME"/>
    <property type="match status" value="1"/>
</dbReference>
<comment type="subunit">
    <text evidence="8">Heterotetramer of two alpha and two beta chains arranged as a dimer of alpha/beta heterodimers.</text>
</comment>
<comment type="cofactor">
    <cofactor evidence="8">
        <name>pyruvate</name>
        <dbReference type="ChEBI" id="CHEBI:15361"/>
    </cofactor>
    <text evidence="8">Binds 1 pyruvoyl group covalently per subunit.</text>
</comment>
<dbReference type="InterPro" id="IPR017716">
    <property type="entry name" value="S-AdoMet_deCOase_pro-enz"/>
</dbReference>
<comment type="pathway">
    <text evidence="8">Amine and polyamine biosynthesis; S-adenosylmethioninamine biosynthesis; S-adenosylmethioninamine from S-adenosyl-L-methionine: step 1/1.</text>
</comment>
<name>A0A7J3SNP1_9CREN</name>
<evidence type="ECO:0000256" key="4">
    <source>
        <dbReference type="ARBA" id="ARBA00023145"/>
    </source>
</evidence>
<comment type="caution">
    <text evidence="9">The sequence shown here is derived from an EMBL/GenBank/DDBJ whole genome shotgun (WGS) entry which is preliminary data.</text>
</comment>
<evidence type="ECO:0000256" key="6">
    <source>
        <dbReference type="ARBA" id="ARBA00023270"/>
    </source>
</evidence>
<feature type="chain" id="PRO_5029985979" description="S-adenosylmethionine decarboxylase beta chain" evidence="8">
    <location>
        <begin position="1"/>
        <end position="77"/>
    </location>
</feature>
<evidence type="ECO:0000256" key="7">
    <source>
        <dbReference type="ARBA" id="ARBA00023317"/>
    </source>
</evidence>
<evidence type="ECO:0000256" key="2">
    <source>
        <dbReference type="ARBA" id="ARBA00022813"/>
    </source>
</evidence>
<keyword evidence="2 8" id="KW-0068">Autocatalytic cleavage</keyword>
<sequence>MEGTQLIKRKSAGVEGELVYGKHIYGNLKNCNRETLMSEEKLVGIAREAARIGNMTLLDLKSWKIGLGVTVAAIILESHITIHTWPEFGFATVDVYSCGAHTRPKEAFKYIAESLEAEEVEYGEVDRSLA</sequence>
<evidence type="ECO:0000256" key="1">
    <source>
        <dbReference type="ARBA" id="ARBA00022793"/>
    </source>
</evidence>
<dbReference type="Gene3D" id="3.60.90.10">
    <property type="entry name" value="S-adenosylmethionine decarboxylase"/>
    <property type="match status" value="1"/>
</dbReference>
<dbReference type="InterPro" id="IPR003826">
    <property type="entry name" value="AdoMetDC_fam_prok"/>
</dbReference>
<comment type="similarity">
    <text evidence="8">Belongs to the prokaryotic AdoMetDC family. Type 1 subfamily.</text>
</comment>
<evidence type="ECO:0000256" key="8">
    <source>
        <dbReference type="HAMAP-Rule" id="MF_00464"/>
    </source>
</evidence>
<organism evidence="9">
    <name type="scientific">Fervidicoccus fontis</name>
    <dbReference type="NCBI Taxonomy" id="683846"/>
    <lineage>
        <taxon>Archaea</taxon>
        <taxon>Thermoproteota</taxon>
        <taxon>Thermoprotei</taxon>
        <taxon>Fervidicoccales</taxon>
        <taxon>Fervidicoccaceae</taxon>
        <taxon>Fervidicoccus</taxon>
    </lineage>
</organism>
<reference evidence="9" key="1">
    <citation type="journal article" date="2020" name="mSystems">
        <title>Genome- and Community-Level Interaction Insights into Carbon Utilization and Element Cycling Functions of Hydrothermarchaeota in Hydrothermal Sediment.</title>
        <authorList>
            <person name="Zhou Z."/>
            <person name="Liu Y."/>
            <person name="Xu W."/>
            <person name="Pan J."/>
            <person name="Luo Z.H."/>
            <person name="Li M."/>
        </authorList>
    </citation>
    <scope>NUCLEOTIDE SEQUENCE [LARGE SCALE GENOMIC DNA]</scope>
    <source>
        <strain evidence="9">SpSt-885</strain>
    </source>
</reference>
<keyword evidence="8" id="KW-0745">Spermidine biosynthesis</keyword>
<proteinExistence type="inferred from homology"/>
<dbReference type="GO" id="GO:0004014">
    <property type="term" value="F:adenosylmethionine decarboxylase activity"/>
    <property type="evidence" value="ECO:0007669"/>
    <property type="project" value="UniProtKB-UniRule"/>
</dbReference>
<dbReference type="PANTHER" id="PTHR33866:SF2">
    <property type="entry name" value="S-ADENOSYLMETHIONINE DECARBOXYLASE PROENZYME"/>
    <property type="match status" value="1"/>
</dbReference>
<comment type="catalytic activity">
    <reaction evidence="8">
        <text>S-adenosyl-L-methionine + H(+) = S-adenosyl 3-(methylsulfanyl)propylamine + CO2</text>
        <dbReference type="Rhea" id="RHEA:15981"/>
        <dbReference type="ChEBI" id="CHEBI:15378"/>
        <dbReference type="ChEBI" id="CHEBI:16526"/>
        <dbReference type="ChEBI" id="CHEBI:57443"/>
        <dbReference type="ChEBI" id="CHEBI:59789"/>
        <dbReference type="EC" id="4.1.1.50"/>
    </reaction>
</comment>
<dbReference type="GO" id="GO:0005829">
    <property type="term" value="C:cytosol"/>
    <property type="evidence" value="ECO:0007669"/>
    <property type="project" value="TreeGrafter"/>
</dbReference>
<protein>
    <recommendedName>
        <fullName evidence="8">S-adenosylmethionine decarboxylase proenzyme</fullName>
        <shortName evidence="8">AdoMetDC</shortName>
        <shortName evidence="8">SAMDC</shortName>
        <ecNumber evidence="8">4.1.1.50</ecNumber>
    </recommendedName>
    <component>
        <recommendedName>
            <fullName evidence="8">S-adenosylmethionine decarboxylase beta chain</fullName>
        </recommendedName>
    </component>
    <component>
        <recommendedName>
            <fullName evidence="8">S-adenosylmethionine decarboxylase alpha chain</fullName>
        </recommendedName>
    </component>
</protein>
<dbReference type="EMBL" id="DTLS01000181">
    <property type="protein sequence ID" value="HGZ60788.1"/>
    <property type="molecule type" value="Genomic_DNA"/>
</dbReference>
<dbReference type="AlphaFoldDB" id="A0A7J3SNP1"/>
<keyword evidence="3 8" id="KW-0620">Polyamine biosynthesis</keyword>
<feature type="active site" description="Proton donor; for catalytic activity" evidence="8">
    <location>
        <position position="98"/>
    </location>
</feature>
<feature type="modified residue" description="Pyruvic acid (Ser); by autocatalysis" evidence="8">
    <location>
        <position position="78"/>
    </location>
</feature>
<evidence type="ECO:0000313" key="9">
    <source>
        <dbReference type="EMBL" id="HGZ60788.1"/>
    </source>
</evidence>
<keyword evidence="4 8" id="KW-0865">Zymogen</keyword>
<evidence type="ECO:0000256" key="5">
    <source>
        <dbReference type="ARBA" id="ARBA00023239"/>
    </source>
</evidence>
<comment type="PTM">
    <text evidence="8">Is synthesized initially as an inactive proenzyme. Formation of the active enzyme involves a self-maturation process in which the active site pyruvoyl group is generated from an internal serine residue via an autocatalytic post-translational modification. Two non-identical subunits are generated from the proenzyme in this reaction, and the pyruvate is formed at the N-terminus of the alpha chain, which is derived from the carboxyl end of the proenzyme. The post-translation cleavage follows an unusual pathway, termed non-hydrolytic serinolysis, in which the side chain hydroxyl group of the serine supplies its oxygen atom to form the C-terminus of the beta chain, while the remainder of the serine residue undergoes an oxidative deamination to produce ammonia and the pyruvoyl group blocking the N-terminus of the alpha chain.</text>
</comment>
<feature type="active site" description="Schiff-base intermediate with substrate; via pyruvic acid" evidence="8">
    <location>
        <position position="78"/>
    </location>
</feature>
<keyword evidence="6 8" id="KW-0704">Schiff base</keyword>
<dbReference type="UniPathway" id="UPA00331">
    <property type="reaction ID" value="UER00451"/>
</dbReference>
<comment type="function">
    <text evidence="8">Catalyzes the decarboxylation of S-adenosylmethionine to S-adenosylmethioninamine (dcAdoMet), the propylamine donor required for the synthesis of the polyamines spermine and spermidine from the diamine putrescine.</text>
</comment>
<dbReference type="EC" id="4.1.1.50" evidence="8"/>
<dbReference type="Pfam" id="PF02675">
    <property type="entry name" value="AdoMet_dc"/>
    <property type="match status" value="1"/>
</dbReference>
<dbReference type="HAMAP" id="MF_00464">
    <property type="entry name" value="AdoMetDC_1"/>
    <property type="match status" value="1"/>
</dbReference>
<feature type="chain" id="PRO_5029985978" description="S-adenosylmethionine decarboxylase alpha chain" evidence="8">
    <location>
        <begin position="78"/>
        <end position="130"/>
    </location>
</feature>
<dbReference type="SUPFAM" id="SSF56276">
    <property type="entry name" value="S-adenosylmethionine decarboxylase"/>
    <property type="match status" value="1"/>
</dbReference>
<keyword evidence="8" id="KW-0949">S-adenosyl-L-methionine</keyword>
<evidence type="ECO:0000256" key="3">
    <source>
        <dbReference type="ARBA" id="ARBA00023115"/>
    </source>
</evidence>
<keyword evidence="5 8" id="KW-0456">Lyase</keyword>
<dbReference type="GO" id="GO:0008295">
    <property type="term" value="P:spermidine biosynthetic process"/>
    <property type="evidence" value="ECO:0007669"/>
    <property type="project" value="UniProtKB-UniRule"/>
</dbReference>
<gene>
    <name evidence="9" type="primary">speD</name>
    <name evidence="8" type="synonym">speH</name>
    <name evidence="9" type="ORF">ENW83_06300</name>
</gene>